<feature type="signal peptide" evidence="1">
    <location>
        <begin position="1"/>
        <end position="17"/>
    </location>
</feature>
<organism evidence="2 3">
    <name type="scientific">Bremerella cremea</name>
    <dbReference type="NCBI Taxonomy" id="1031537"/>
    <lineage>
        <taxon>Bacteria</taxon>
        <taxon>Pseudomonadati</taxon>
        <taxon>Planctomycetota</taxon>
        <taxon>Planctomycetia</taxon>
        <taxon>Pirellulales</taxon>
        <taxon>Pirellulaceae</taxon>
        <taxon>Bremerella</taxon>
    </lineage>
</organism>
<accession>A0A368KYC3</accession>
<proteinExistence type="predicted"/>
<sequence length="128" mass="13918">MAIGIAVTLLLVVSAQAGSPRMVMEVACISQARSEPGETSLKEELSAALKQSKVATEGLTPFFEQWFAEQDRSQFNIDLLTLKLPLGEEIEVTTQRALGWQPDGEVADGSVEFPRPLGVTMILRGEEN</sequence>
<dbReference type="AlphaFoldDB" id="A0A368KYC3"/>
<comment type="caution">
    <text evidence="2">The sequence shown here is derived from an EMBL/GenBank/DDBJ whole genome shotgun (WGS) entry which is preliminary data.</text>
</comment>
<evidence type="ECO:0000313" key="3">
    <source>
        <dbReference type="Proteomes" id="UP000253562"/>
    </source>
</evidence>
<evidence type="ECO:0000313" key="2">
    <source>
        <dbReference type="EMBL" id="RCS54604.1"/>
    </source>
</evidence>
<dbReference type="OrthoDB" id="9933340at2"/>
<protein>
    <submittedName>
        <fullName evidence="2">Uncharacterized protein</fullName>
    </submittedName>
</protein>
<dbReference type="Proteomes" id="UP000253562">
    <property type="component" value="Unassembled WGS sequence"/>
</dbReference>
<name>A0A368KYC3_9BACT</name>
<reference evidence="2 3" key="1">
    <citation type="submission" date="2018-07" db="EMBL/GenBank/DDBJ databases">
        <title>Comparative genomes isolates from brazilian mangrove.</title>
        <authorList>
            <person name="De Araujo J.E."/>
            <person name="Taketani R.G."/>
            <person name="Silva M.C.P."/>
            <person name="Lourenco M.V."/>
            <person name="Oliveira V.M."/>
            <person name="Andreote F.D."/>
        </authorList>
    </citation>
    <scope>NUCLEOTIDE SEQUENCE [LARGE SCALE GENOMIC DNA]</scope>
    <source>
        <strain evidence="2 3">HEX PRIS-MGV</strain>
    </source>
</reference>
<gene>
    <name evidence="2" type="ORF">DTL42_05580</name>
</gene>
<dbReference type="RefSeq" id="WP_114367669.1">
    <property type="nucleotide sequence ID" value="NZ_QPEX01000010.1"/>
</dbReference>
<feature type="chain" id="PRO_5016802424" evidence="1">
    <location>
        <begin position="18"/>
        <end position="128"/>
    </location>
</feature>
<evidence type="ECO:0000256" key="1">
    <source>
        <dbReference type="SAM" id="SignalP"/>
    </source>
</evidence>
<keyword evidence="1" id="KW-0732">Signal</keyword>
<dbReference type="EMBL" id="QPEX01000010">
    <property type="protein sequence ID" value="RCS54604.1"/>
    <property type="molecule type" value="Genomic_DNA"/>
</dbReference>